<organism evidence="2 3">
    <name type="scientific">Coniella lustricola</name>
    <dbReference type="NCBI Taxonomy" id="2025994"/>
    <lineage>
        <taxon>Eukaryota</taxon>
        <taxon>Fungi</taxon>
        <taxon>Dikarya</taxon>
        <taxon>Ascomycota</taxon>
        <taxon>Pezizomycotina</taxon>
        <taxon>Sordariomycetes</taxon>
        <taxon>Sordariomycetidae</taxon>
        <taxon>Diaporthales</taxon>
        <taxon>Schizoparmaceae</taxon>
        <taxon>Coniella</taxon>
    </lineage>
</organism>
<name>A0A2T3AKU3_9PEZI</name>
<evidence type="ECO:0000256" key="1">
    <source>
        <dbReference type="SAM" id="MobiDB-lite"/>
    </source>
</evidence>
<dbReference type="AlphaFoldDB" id="A0A2T3AKU3"/>
<dbReference type="Proteomes" id="UP000241462">
    <property type="component" value="Unassembled WGS sequence"/>
</dbReference>
<dbReference type="InParanoid" id="A0A2T3AKU3"/>
<keyword evidence="3" id="KW-1185">Reference proteome</keyword>
<dbReference type="EMBL" id="KZ678378">
    <property type="protein sequence ID" value="PSS02280.1"/>
    <property type="molecule type" value="Genomic_DNA"/>
</dbReference>
<evidence type="ECO:0000313" key="3">
    <source>
        <dbReference type="Proteomes" id="UP000241462"/>
    </source>
</evidence>
<protein>
    <submittedName>
        <fullName evidence="2">Uncharacterized protein</fullName>
    </submittedName>
</protein>
<proteinExistence type="predicted"/>
<gene>
    <name evidence="2" type="ORF">BD289DRAFT_256480</name>
</gene>
<feature type="region of interest" description="Disordered" evidence="1">
    <location>
        <begin position="118"/>
        <end position="161"/>
    </location>
</feature>
<reference evidence="2 3" key="1">
    <citation type="journal article" date="2018" name="Mycol. Prog.">
        <title>Coniella lustricola, a new species from submerged detritus.</title>
        <authorList>
            <person name="Raudabaugh D.B."/>
            <person name="Iturriaga T."/>
            <person name="Carver A."/>
            <person name="Mondo S."/>
            <person name="Pangilinan J."/>
            <person name="Lipzen A."/>
            <person name="He G."/>
            <person name="Amirebrahimi M."/>
            <person name="Grigoriev I.V."/>
            <person name="Miller A.N."/>
        </authorList>
    </citation>
    <scope>NUCLEOTIDE SEQUENCE [LARGE SCALE GENOMIC DNA]</scope>
    <source>
        <strain evidence="2 3">B22-T-1</strain>
    </source>
</reference>
<accession>A0A2T3AKU3</accession>
<evidence type="ECO:0000313" key="2">
    <source>
        <dbReference type="EMBL" id="PSS02280.1"/>
    </source>
</evidence>
<sequence>MAYLRVGKDNLTSLGPPSHDKSQLAFVFCRYQYQLACRLSDPSVCCPGSVSDGCDKLSGSRPFSHSCIPGGWVRQQDAMNLLQMNLLQTLPSFIITRHPLPSTKPLLSVLIGPRTQLMLPATRSPPHPKEQSNETSKNPGPQDVARQAISTHQMRRMSALLSSRATCKPVCVKPE</sequence>